<dbReference type="GO" id="GO:0004721">
    <property type="term" value="F:phosphoprotein phosphatase activity"/>
    <property type="evidence" value="ECO:0007669"/>
    <property type="project" value="TreeGrafter"/>
</dbReference>
<sequence length="338" mass="38603">MKSKFSFVLGSYVKCRLKQMAAFVLFGIIFTIVYALYHLPLEPIAYSIELVAVLGLILGCMDFYGFYGRHQRLVLLSDSIATNSHQLPYPKNLLEQDYQNLIIGLADKQADLIFNFDNKRTEMLDYYTLWAHQIKTPISAMGLLLQTEAGSSQQTKGYQQELFKIEQYVEMVLQYLRLESMSADLILKEYDLLDAVRQAVKKYSMIFINKKITLDLEEMECQVITDEKWLVFVLEQIISNALKYTHQGKITIYMDAKKPKTLIIEDTGVGIRGEDIQRIFDRGFTGYNGRMDKKSTGIGLYLCKQVLNKLSHAITVTSILGAGTKVSIDLSAREFEAL</sequence>
<dbReference type="Proteomes" id="UP000036873">
    <property type="component" value="Unassembled WGS sequence"/>
</dbReference>
<dbReference type="PROSITE" id="PS50109">
    <property type="entry name" value="HIS_KIN"/>
    <property type="match status" value="1"/>
</dbReference>
<dbReference type="Pfam" id="PF02518">
    <property type="entry name" value="HATPase_c"/>
    <property type="match status" value="1"/>
</dbReference>
<comment type="catalytic activity">
    <reaction evidence="1">
        <text>ATP + protein L-histidine = ADP + protein N-phospho-L-histidine.</text>
        <dbReference type="EC" id="2.7.13.3"/>
    </reaction>
</comment>
<feature type="transmembrane region" description="Helical" evidence="11">
    <location>
        <begin position="20"/>
        <end position="37"/>
    </location>
</feature>
<evidence type="ECO:0000313" key="13">
    <source>
        <dbReference type="EMBL" id="KNZ41145.1"/>
    </source>
</evidence>
<evidence type="ECO:0000313" key="14">
    <source>
        <dbReference type="Proteomes" id="UP000036873"/>
    </source>
</evidence>
<dbReference type="GO" id="GO:0005886">
    <property type="term" value="C:plasma membrane"/>
    <property type="evidence" value="ECO:0007669"/>
    <property type="project" value="UniProtKB-SubCell"/>
</dbReference>
<evidence type="ECO:0000256" key="10">
    <source>
        <dbReference type="ARBA" id="ARBA00023136"/>
    </source>
</evidence>
<evidence type="ECO:0000256" key="3">
    <source>
        <dbReference type="ARBA" id="ARBA00012438"/>
    </source>
</evidence>
<gene>
    <name evidence="13" type="ORF">AKG39_13815</name>
</gene>
<dbReference type="PATRIC" id="fig|52689.4.peg.2136"/>
<name>A0A0L6TZZ5_9FIRM</name>
<dbReference type="EC" id="2.7.13.3" evidence="3"/>
<dbReference type="InterPro" id="IPR036890">
    <property type="entry name" value="HATPase_C_sf"/>
</dbReference>
<evidence type="ECO:0000256" key="2">
    <source>
        <dbReference type="ARBA" id="ARBA00004651"/>
    </source>
</evidence>
<dbReference type="PANTHER" id="PTHR45453:SF2">
    <property type="entry name" value="HISTIDINE KINASE"/>
    <property type="match status" value="1"/>
</dbReference>
<dbReference type="STRING" id="52689.AKG39_13815"/>
<dbReference type="InterPro" id="IPR050351">
    <property type="entry name" value="BphY/WalK/GraS-like"/>
</dbReference>
<dbReference type="GO" id="GO:0016036">
    <property type="term" value="P:cellular response to phosphate starvation"/>
    <property type="evidence" value="ECO:0007669"/>
    <property type="project" value="TreeGrafter"/>
</dbReference>
<proteinExistence type="predicted"/>
<feature type="transmembrane region" description="Helical" evidence="11">
    <location>
        <begin position="43"/>
        <end position="67"/>
    </location>
</feature>
<dbReference type="InterPro" id="IPR005467">
    <property type="entry name" value="His_kinase_dom"/>
</dbReference>
<accession>A0A0L6TZZ5</accession>
<keyword evidence="7" id="KW-0418">Kinase</keyword>
<dbReference type="SUPFAM" id="SSF55874">
    <property type="entry name" value="ATPase domain of HSP90 chaperone/DNA topoisomerase II/histidine kinase"/>
    <property type="match status" value="1"/>
</dbReference>
<keyword evidence="9" id="KW-0902">Two-component regulatory system</keyword>
<evidence type="ECO:0000256" key="1">
    <source>
        <dbReference type="ARBA" id="ARBA00000085"/>
    </source>
</evidence>
<keyword evidence="8 11" id="KW-1133">Transmembrane helix</keyword>
<evidence type="ECO:0000256" key="5">
    <source>
        <dbReference type="ARBA" id="ARBA00022679"/>
    </source>
</evidence>
<evidence type="ECO:0000256" key="8">
    <source>
        <dbReference type="ARBA" id="ARBA00022989"/>
    </source>
</evidence>
<evidence type="ECO:0000256" key="4">
    <source>
        <dbReference type="ARBA" id="ARBA00022475"/>
    </source>
</evidence>
<comment type="subcellular location">
    <subcellularLocation>
        <location evidence="2">Cell membrane</location>
        <topology evidence="2">Multi-pass membrane protein</topology>
    </subcellularLocation>
</comment>
<evidence type="ECO:0000259" key="12">
    <source>
        <dbReference type="PROSITE" id="PS50109"/>
    </source>
</evidence>
<keyword evidence="14" id="KW-1185">Reference proteome</keyword>
<dbReference type="EMBL" id="LGYO01000034">
    <property type="protein sequence ID" value="KNZ41145.1"/>
    <property type="molecule type" value="Genomic_DNA"/>
</dbReference>
<dbReference type="PANTHER" id="PTHR45453">
    <property type="entry name" value="PHOSPHATE REGULON SENSOR PROTEIN PHOR"/>
    <property type="match status" value="1"/>
</dbReference>
<dbReference type="InterPro" id="IPR003594">
    <property type="entry name" value="HATPase_dom"/>
</dbReference>
<protein>
    <recommendedName>
        <fullName evidence="3">histidine kinase</fullName>
        <ecNumber evidence="3">2.7.13.3</ecNumber>
    </recommendedName>
</protein>
<dbReference type="OrthoDB" id="9780487at2"/>
<dbReference type="AlphaFoldDB" id="A0A0L6TZZ5"/>
<keyword evidence="6 11" id="KW-0812">Transmembrane</keyword>
<evidence type="ECO:0000256" key="7">
    <source>
        <dbReference type="ARBA" id="ARBA00022777"/>
    </source>
</evidence>
<keyword evidence="4" id="KW-1003">Cell membrane</keyword>
<comment type="caution">
    <text evidence="13">The sequence shown here is derived from an EMBL/GenBank/DDBJ whole genome shotgun (WGS) entry which is preliminary data.</text>
</comment>
<organism evidence="13 14">
    <name type="scientific">Acetobacterium bakii</name>
    <dbReference type="NCBI Taxonomy" id="52689"/>
    <lineage>
        <taxon>Bacteria</taxon>
        <taxon>Bacillati</taxon>
        <taxon>Bacillota</taxon>
        <taxon>Clostridia</taxon>
        <taxon>Eubacteriales</taxon>
        <taxon>Eubacteriaceae</taxon>
        <taxon>Acetobacterium</taxon>
    </lineage>
</organism>
<dbReference type="RefSeq" id="WP_050740987.1">
    <property type="nucleotide sequence ID" value="NZ_LGYO01000034.1"/>
</dbReference>
<evidence type="ECO:0000256" key="9">
    <source>
        <dbReference type="ARBA" id="ARBA00023012"/>
    </source>
</evidence>
<dbReference type="Gene3D" id="3.30.565.10">
    <property type="entry name" value="Histidine kinase-like ATPase, C-terminal domain"/>
    <property type="match status" value="1"/>
</dbReference>
<keyword evidence="5" id="KW-0808">Transferase</keyword>
<reference evidence="14" key="1">
    <citation type="submission" date="2015-07" db="EMBL/GenBank/DDBJ databases">
        <title>Draft genome sequence of Acetobacterium bakii DSM 8293, a potential psychrophilic chemical producer through syngas fermentation.</title>
        <authorList>
            <person name="Song Y."/>
            <person name="Hwang S."/>
            <person name="Cho B.-K."/>
        </authorList>
    </citation>
    <scope>NUCLEOTIDE SEQUENCE [LARGE SCALE GENOMIC DNA]</scope>
    <source>
        <strain evidence="14">DSM 8239</strain>
    </source>
</reference>
<feature type="domain" description="Histidine kinase" evidence="12">
    <location>
        <begin position="129"/>
        <end position="334"/>
    </location>
</feature>
<dbReference type="SMART" id="SM00387">
    <property type="entry name" value="HATPase_c"/>
    <property type="match status" value="1"/>
</dbReference>
<evidence type="ECO:0000256" key="11">
    <source>
        <dbReference type="SAM" id="Phobius"/>
    </source>
</evidence>
<dbReference type="GO" id="GO:0000155">
    <property type="term" value="F:phosphorelay sensor kinase activity"/>
    <property type="evidence" value="ECO:0007669"/>
    <property type="project" value="TreeGrafter"/>
</dbReference>
<keyword evidence="10 11" id="KW-0472">Membrane</keyword>
<evidence type="ECO:0000256" key="6">
    <source>
        <dbReference type="ARBA" id="ARBA00022692"/>
    </source>
</evidence>